<dbReference type="STRING" id="536019.Mesop_6558"/>
<evidence type="ECO:0000313" key="2">
    <source>
        <dbReference type="EMBL" id="AEH90880.1"/>
    </source>
</evidence>
<dbReference type="Proteomes" id="UP000001623">
    <property type="component" value="Chromosome"/>
</dbReference>
<dbReference type="KEGG" id="mop:Mesop_6558"/>
<reference evidence="2 3" key="1">
    <citation type="submission" date="2010-10" db="EMBL/GenBank/DDBJ databases">
        <title>Complete sequence of Mesorhizobium opportunistum WSM2075.</title>
        <authorList>
            <consortium name="US DOE Joint Genome Institute"/>
            <person name="Lucas S."/>
            <person name="Copeland A."/>
            <person name="Lapidus A."/>
            <person name="Cheng J.-F."/>
            <person name="Bruce D."/>
            <person name="Goodwin L."/>
            <person name="Pitluck S."/>
            <person name="Chertkov O."/>
            <person name="Misra M."/>
            <person name="Detter J.C."/>
            <person name="Han C."/>
            <person name="Tapia R."/>
            <person name="Land M."/>
            <person name="Hauser L."/>
            <person name="Kyrpides N."/>
            <person name="Ovchinnikova G."/>
            <person name="Mavrommatis K.M."/>
            <person name="Tiwari R.P."/>
            <person name="Howieson J.G."/>
            <person name="O'Hara G.W."/>
            <person name="Nandasena K.G."/>
            <person name="Woyke T."/>
        </authorList>
    </citation>
    <scope>NUCLEOTIDE SEQUENCE [LARGE SCALE GENOMIC DNA]</scope>
    <source>
        <strain evidence="3">LMG 24607 / HAMBI 3007 / WSM2075</strain>
    </source>
</reference>
<dbReference type="EMBL" id="CP002279">
    <property type="protein sequence ID" value="AEH90880.1"/>
    <property type="molecule type" value="Genomic_DNA"/>
</dbReference>
<dbReference type="RefSeq" id="WP_013897195.1">
    <property type="nucleotide sequence ID" value="NC_015675.1"/>
</dbReference>
<dbReference type="SUPFAM" id="SSF55729">
    <property type="entry name" value="Acyl-CoA N-acyltransferases (Nat)"/>
    <property type="match status" value="1"/>
</dbReference>
<dbReference type="AlphaFoldDB" id="F7Y7K7"/>
<dbReference type="InterPro" id="IPR038740">
    <property type="entry name" value="BioF2-like_GNAT_dom"/>
</dbReference>
<accession>F7Y7K7</accession>
<dbReference type="HOGENOM" id="CLU_046277_1_0_5"/>
<keyword evidence="2" id="KW-0808">Transferase</keyword>
<dbReference type="Pfam" id="PF13480">
    <property type="entry name" value="Acetyltransf_6"/>
    <property type="match status" value="1"/>
</dbReference>
<proteinExistence type="predicted"/>
<protein>
    <submittedName>
        <fullName evidence="2">Glycosyl transferase, group 1</fullName>
    </submittedName>
</protein>
<name>F7Y7K7_MESOW</name>
<organism evidence="2 3">
    <name type="scientific">Mesorhizobium opportunistum (strain LMG 24607 / HAMBI 3007 / WSM2075)</name>
    <dbReference type="NCBI Taxonomy" id="536019"/>
    <lineage>
        <taxon>Bacteria</taxon>
        <taxon>Pseudomonadati</taxon>
        <taxon>Pseudomonadota</taxon>
        <taxon>Alphaproteobacteria</taxon>
        <taxon>Hyphomicrobiales</taxon>
        <taxon>Phyllobacteriaceae</taxon>
        <taxon>Mesorhizobium</taxon>
    </lineage>
</organism>
<feature type="domain" description="BioF2-like acetyltransferase" evidence="1">
    <location>
        <begin position="168"/>
        <end position="309"/>
    </location>
</feature>
<dbReference type="Gene3D" id="3.40.630.30">
    <property type="match status" value="1"/>
</dbReference>
<evidence type="ECO:0000259" key="1">
    <source>
        <dbReference type="Pfam" id="PF13480"/>
    </source>
</evidence>
<dbReference type="GO" id="GO:0016740">
    <property type="term" value="F:transferase activity"/>
    <property type="evidence" value="ECO:0007669"/>
    <property type="project" value="UniProtKB-KW"/>
</dbReference>
<evidence type="ECO:0000313" key="3">
    <source>
        <dbReference type="Proteomes" id="UP000001623"/>
    </source>
</evidence>
<dbReference type="InterPro" id="IPR016181">
    <property type="entry name" value="Acyl_CoA_acyltransferase"/>
</dbReference>
<gene>
    <name evidence="2" type="ordered locus">Mesop_6558</name>
</gene>
<dbReference type="eggNOG" id="COG5653">
    <property type="taxonomic scope" value="Bacteria"/>
</dbReference>
<sequence length="330" mass="36318">MNGLRTDVIRDPGAFDDLEPHWWPLWSQCASATPFQSPAWLLPWWRTFAPGDLSVIAVWSGNDLAGLAPLYLERHASGSRLLPIGISLSDYLDVLCVPELKKTVGTAIAETVLSLEWAQWILPDLPAEAVSLDLVLPDIEENLSAGHAACPVLALAGGETIAGSVPARRRRQLRRALRAARRRGRVTITRAEAAPEMFLGHLIRLHKARWAGEGGGVLTDMALGFHRKALPRLAANDLARCWLIGIGDAVVGAYYGFHHHGRAYAYLGGFDLAYAQESPGAILIGEAIAEAAREGAREFDFLRGRERYKYSWGAVDRWTAQRVWTRSAEL</sequence>